<evidence type="ECO:0000256" key="6">
    <source>
        <dbReference type="ARBA" id="ARBA00022759"/>
    </source>
</evidence>
<dbReference type="InterPro" id="IPR043502">
    <property type="entry name" value="DNA/RNA_pol_sf"/>
</dbReference>
<dbReference type="InterPro" id="IPR000477">
    <property type="entry name" value="RT_dom"/>
</dbReference>
<keyword evidence="7" id="KW-0378">Hydrolase</keyword>
<keyword evidence="8" id="KW-0460">Magnesium</keyword>
<keyword evidence="4" id="KW-0548">Nucleotidyltransferase</keyword>
<dbReference type="InterPro" id="IPR001995">
    <property type="entry name" value="Peptidase_A2_cat"/>
</dbReference>
<dbReference type="InterPro" id="IPR050951">
    <property type="entry name" value="Retrovirus_Pol_polyprotein"/>
</dbReference>
<dbReference type="STRING" id="70415.A0A5S6QAW0"/>
<dbReference type="SUPFAM" id="SSF56672">
    <property type="entry name" value="DNA/RNA polymerases"/>
    <property type="match status" value="1"/>
</dbReference>
<evidence type="ECO:0000256" key="11">
    <source>
        <dbReference type="ARBA" id="ARBA00022918"/>
    </source>
</evidence>
<keyword evidence="12" id="KW-0511">Multifunctional enzyme</keyword>
<dbReference type="GO" id="GO:0004190">
    <property type="term" value="F:aspartic-type endopeptidase activity"/>
    <property type="evidence" value="ECO:0007669"/>
    <property type="project" value="InterPro"/>
</dbReference>
<evidence type="ECO:0000256" key="4">
    <source>
        <dbReference type="ARBA" id="ARBA00022695"/>
    </source>
</evidence>
<evidence type="ECO:0000259" key="13">
    <source>
        <dbReference type="PROSITE" id="PS50175"/>
    </source>
</evidence>
<dbReference type="PANTHER" id="PTHR37984:SF5">
    <property type="entry name" value="PROTEIN NYNRIN-LIKE"/>
    <property type="match status" value="1"/>
</dbReference>
<dbReference type="CDD" id="cd01647">
    <property type="entry name" value="RT_LTR"/>
    <property type="match status" value="1"/>
</dbReference>
<dbReference type="EC" id="2.7.7.49" evidence="1"/>
<dbReference type="FunFam" id="3.10.20.370:FF:000001">
    <property type="entry name" value="Retrovirus-related Pol polyprotein from transposon 17.6-like protein"/>
    <property type="match status" value="1"/>
</dbReference>
<dbReference type="InterPro" id="IPR021109">
    <property type="entry name" value="Peptidase_aspartic_dom_sf"/>
</dbReference>
<evidence type="ECO:0000313" key="15">
    <source>
        <dbReference type="Proteomes" id="UP000046395"/>
    </source>
</evidence>
<dbReference type="Gene3D" id="3.30.70.270">
    <property type="match status" value="2"/>
</dbReference>
<dbReference type="FunFam" id="3.30.70.270:FF:000020">
    <property type="entry name" value="Transposon Tf2-6 polyprotein-like Protein"/>
    <property type="match status" value="1"/>
</dbReference>
<dbReference type="Gene3D" id="3.10.10.10">
    <property type="entry name" value="HIV Type 1 Reverse Transcriptase, subunit A, domain 1"/>
    <property type="match status" value="1"/>
</dbReference>
<evidence type="ECO:0000256" key="7">
    <source>
        <dbReference type="ARBA" id="ARBA00022801"/>
    </source>
</evidence>
<keyword evidence="10" id="KW-0229">DNA integration</keyword>
<keyword evidence="2" id="KW-0645">Protease</keyword>
<dbReference type="PROSITE" id="PS50175">
    <property type="entry name" value="ASP_PROT_RETROV"/>
    <property type="match status" value="1"/>
</dbReference>
<keyword evidence="15" id="KW-1185">Reference proteome</keyword>
<dbReference type="PROSITE" id="PS00141">
    <property type="entry name" value="ASP_PROTEASE"/>
    <property type="match status" value="1"/>
</dbReference>
<dbReference type="InterPro" id="IPR001969">
    <property type="entry name" value="Aspartic_peptidase_AS"/>
</dbReference>
<dbReference type="GO" id="GO:0003964">
    <property type="term" value="F:RNA-directed DNA polymerase activity"/>
    <property type="evidence" value="ECO:0007669"/>
    <property type="project" value="UniProtKB-KW"/>
</dbReference>
<dbReference type="Pfam" id="PF17919">
    <property type="entry name" value="RT_RNaseH_2"/>
    <property type="match status" value="1"/>
</dbReference>
<dbReference type="CDD" id="cd09274">
    <property type="entry name" value="RNase_HI_RT_Ty3"/>
    <property type="match status" value="1"/>
</dbReference>
<dbReference type="AlphaFoldDB" id="A0A5S6QAW0"/>
<dbReference type="FunFam" id="3.10.10.10:FF:000007">
    <property type="entry name" value="Retrovirus-related Pol polyprotein from transposon 17.6-like Protein"/>
    <property type="match status" value="1"/>
</dbReference>
<dbReference type="SUPFAM" id="SSF50630">
    <property type="entry name" value="Acid proteases"/>
    <property type="match status" value="1"/>
</dbReference>
<dbReference type="GO" id="GO:0006508">
    <property type="term" value="P:proteolysis"/>
    <property type="evidence" value="ECO:0007669"/>
    <property type="project" value="UniProtKB-KW"/>
</dbReference>
<evidence type="ECO:0000256" key="12">
    <source>
        <dbReference type="ARBA" id="ARBA00023268"/>
    </source>
</evidence>
<keyword evidence="3" id="KW-0808">Transferase</keyword>
<keyword evidence="9" id="KW-0694">RNA-binding</keyword>
<dbReference type="InterPro" id="IPR043128">
    <property type="entry name" value="Rev_trsase/Diguanyl_cyclase"/>
</dbReference>
<proteinExistence type="predicted"/>
<protein>
    <recommendedName>
        <fullName evidence="1">RNA-directed DNA polymerase</fullName>
        <ecNumber evidence="1">2.7.7.49</ecNumber>
    </recommendedName>
</protein>
<feature type="domain" description="Reverse transcriptase" evidence="14">
    <location>
        <begin position="238"/>
        <end position="415"/>
    </location>
</feature>
<dbReference type="Proteomes" id="UP000046395">
    <property type="component" value="Unassembled WGS sequence"/>
</dbReference>
<dbReference type="PANTHER" id="PTHR37984">
    <property type="entry name" value="PROTEIN CBG26694"/>
    <property type="match status" value="1"/>
</dbReference>
<dbReference type="InterPro" id="IPR041577">
    <property type="entry name" value="RT_RNaseH_2"/>
</dbReference>
<dbReference type="PROSITE" id="PS50878">
    <property type="entry name" value="RT_POL"/>
    <property type="match status" value="1"/>
</dbReference>
<feature type="domain" description="Peptidase A2" evidence="13">
    <location>
        <begin position="62"/>
        <end position="134"/>
    </location>
</feature>
<dbReference type="GO" id="GO:0004519">
    <property type="term" value="F:endonuclease activity"/>
    <property type="evidence" value="ECO:0007669"/>
    <property type="project" value="UniProtKB-KW"/>
</dbReference>
<keyword evidence="5" id="KW-0540">Nuclease</keyword>
<evidence type="ECO:0000256" key="1">
    <source>
        <dbReference type="ARBA" id="ARBA00012493"/>
    </source>
</evidence>
<evidence type="ECO:0000256" key="10">
    <source>
        <dbReference type="ARBA" id="ARBA00022908"/>
    </source>
</evidence>
<evidence type="ECO:0000256" key="5">
    <source>
        <dbReference type="ARBA" id="ARBA00022722"/>
    </source>
</evidence>
<dbReference type="Pfam" id="PF00078">
    <property type="entry name" value="RVT_1"/>
    <property type="match status" value="1"/>
</dbReference>
<organism evidence="15 16">
    <name type="scientific">Trichuris muris</name>
    <name type="common">Mouse whipworm</name>
    <dbReference type="NCBI Taxonomy" id="70415"/>
    <lineage>
        <taxon>Eukaryota</taxon>
        <taxon>Metazoa</taxon>
        <taxon>Ecdysozoa</taxon>
        <taxon>Nematoda</taxon>
        <taxon>Enoplea</taxon>
        <taxon>Dorylaimia</taxon>
        <taxon>Trichinellida</taxon>
        <taxon>Trichuridae</taxon>
        <taxon>Trichuris</taxon>
    </lineage>
</organism>
<sequence>MVLLPPKVGFQSPQLPTALRISGKHPSRQPLAAKAAGQQANAAKASTPHWQHLRAWDRISGRHFLIDTGAEISVIPASAMEIRSHIPTACLVAANNSTIKTYGTRTLPLNFCSRHFTWTFTVADVAQPLLGADFFRAHSLLVDMKGRRLIDSKIFDSISLRRTQATALHLGSVASHDSEYAKILNEFPDIKTPQFTANSPKHGVQHHIVTSGAPLHARTRRLPPDKLQLAKNEFRNMEELEIVRRSNSPWASPLHMVPKASGGWRPCGDYRRLNEATTPDRYPVPHIQDFSANLHGTKIFSKVDLIRGYHQIPVYPDDIQKTAVITPFGLFEFLRMPFGLKNAAQAFQRLMDTVCRGLDFTFVYLDDILIASRSRQEHLMHLRQLFHRLSAHSLVINLDKCQFGRTSIDFLGHHIDQHGATPLASKVDAIRNFPKPTTVKGLQEFLGMVNFYHRFMSNSAKLMEPLYEALTNNRKELLWNEATAVAFAKTKAALARATMLAHPRPNALIAVTAHASNTSVGAALEQLVNNNWQPLAFFSRRLRVPEQKYSAFDRELLALYLAIRHFRYFLEGREFIAFTDHKPLTFAFAKASDPWSARQQRHLTYISEFTTNIQYVAGKNNRVADALSRTTVNTIHTVSSGIDNATLAAAQQEDEDTRLPHRPFRPNIGGHQFWAHERHTSLRRIDRTATPHYSCRLAPTYFRRSTRPCPSFNACDSEIGSSKIHLAWIAQTGRRLGSIVHPVSELQNSTPY</sequence>
<keyword evidence="11" id="KW-0695">RNA-directed DNA polymerase</keyword>
<evidence type="ECO:0000256" key="3">
    <source>
        <dbReference type="ARBA" id="ARBA00022679"/>
    </source>
</evidence>
<evidence type="ECO:0000259" key="14">
    <source>
        <dbReference type="PROSITE" id="PS50878"/>
    </source>
</evidence>
<accession>A0A5S6QAW0</accession>
<evidence type="ECO:0000256" key="9">
    <source>
        <dbReference type="ARBA" id="ARBA00022884"/>
    </source>
</evidence>
<keyword evidence="6" id="KW-0255">Endonuclease</keyword>
<reference evidence="16" key="1">
    <citation type="submission" date="2019-12" db="UniProtKB">
        <authorList>
            <consortium name="WormBaseParasite"/>
        </authorList>
    </citation>
    <scope>IDENTIFICATION</scope>
</reference>
<dbReference type="GO" id="GO:0015074">
    <property type="term" value="P:DNA integration"/>
    <property type="evidence" value="ECO:0007669"/>
    <property type="project" value="UniProtKB-KW"/>
</dbReference>
<evidence type="ECO:0000313" key="16">
    <source>
        <dbReference type="WBParaSite" id="TMUE_1000004333.1"/>
    </source>
</evidence>
<dbReference type="WBParaSite" id="TMUE_1000004333.1">
    <property type="protein sequence ID" value="TMUE_1000004333.1"/>
    <property type="gene ID" value="WBGene00298918"/>
</dbReference>
<dbReference type="Gene3D" id="2.40.70.10">
    <property type="entry name" value="Acid Proteases"/>
    <property type="match status" value="1"/>
</dbReference>
<dbReference type="GO" id="GO:0003723">
    <property type="term" value="F:RNA binding"/>
    <property type="evidence" value="ECO:0007669"/>
    <property type="project" value="UniProtKB-KW"/>
</dbReference>
<evidence type="ECO:0000256" key="8">
    <source>
        <dbReference type="ARBA" id="ARBA00022842"/>
    </source>
</evidence>
<name>A0A5S6QAW0_TRIMR</name>
<evidence type="ECO:0000256" key="2">
    <source>
        <dbReference type="ARBA" id="ARBA00022670"/>
    </source>
</evidence>